<reference evidence="2" key="1">
    <citation type="submission" date="2016-11" db="EMBL/GenBank/DDBJ databases">
        <authorList>
            <person name="Varghese N."/>
            <person name="Submissions S."/>
        </authorList>
    </citation>
    <scope>NUCLEOTIDE SEQUENCE [LARGE SCALE GENOMIC DNA]</scope>
    <source>
        <strain evidence="2">DSM 17737</strain>
    </source>
</reference>
<proteinExistence type="predicted"/>
<evidence type="ECO:0000313" key="2">
    <source>
        <dbReference type="Proteomes" id="UP000198461"/>
    </source>
</evidence>
<dbReference type="EMBL" id="FSRE01000003">
    <property type="protein sequence ID" value="SIO11995.1"/>
    <property type="molecule type" value="Genomic_DNA"/>
</dbReference>
<protein>
    <submittedName>
        <fullName evidence="1">Uncharacterized protein</fullName>
    </submittedName>
</protein>
<dbReference type="AlphaFoldDB" id="A0A1N6GX99"/>
<sequence>MNFAWMGLGAAAQAIAQTHHRFIWSGKQKAHPWVRYL</sequence>
<accession>A0A1N6GX99</accession>
<gene>
    <name evidence="1" type="ORF">SAMN05443662_1537</name>
</gene>
<dbReference type="STRING" id="364032.SAMN05443662_1537"/>
<keyword evidence="2" id="KW-1185">Reference proteome</keyword>
<organism evidence="1 2">
    <name type="scientific">Sulfurivirga caldicuralii</name>
    <dbReference type="NCBI Taxonomy" id="364032"/>
    <lineage>
        <taxon>Bacteria</taxon>
        <taxon>Pseudomonadati</taxon>
        <taxon>Pseudomonadota</taxon>
        <taxon>Gammaproteobacteria</taxon>
        <taxon>Thiotrichales</taxon>
        <taxon>Piscirickettsiaceae</taxon>
        <taxon>Sulfurivirga</taxon>
    </lineage>
</organism>
<evidence type="ECO:0000313" key="1">
    <source>
        <dbReference type="EMBL" id="SIO11995.1"/>
    </source>
</evidence>
<dbReference type="Proteomes" id="UP000198461">
    <property type="component" value="Unassembled WGS sequence"/>
</dbReference>
<name>A0A1N6GX99_9GAMM</name>